<sequence length="20" mass="2269">MAALDDDYRTVLLESAIKML</sequence>
<dbReference type="AlphaFoldDB" id="A0A077QII5"/>
<accession>A0A077QII5</accession>
<organism evidence="1">
    <name type="scientific">Xenorhabdus bovienii str. Intermedium</name>
    <dbReference type="NCBI Taxonomy" id="1379677"/>
    <lineage>
        <taxon>Bacteria</taxon>
        <taxon>Pseudomonadati</taxon>
        <taxon>Pseudomonadota</taxon>
        <taxon>Gammaproteobacteria</taxon>
        <taxon>Enterobacterales</taxon>
        <taxon>Morganellaceae</taxon>
        <taxon>Xenorhabdus</taxon>
    </lineage>
</organism>
<evidence type="ECO:0000313" key="1">
    <source>
        <dbReference type="EMBL" id="CDH33043.1"/>
    </source>
</evidence>
<proteinExistence type="predicted"/>
<name>A0A077QII5_XENBV</name>
<dbReference type="Proteomes" id="UP000028480">
    <property type="component" value="Unassembled WGS sequence"/>
</dbReference>
<protein>
    <submittedName>
        <fullName evidence="1">Uncharacterized protein</fullName>
    </submittedName>
</protein>
<reference evidence="1" key="1">
    <citation type="submission" date="2013-07" db="EMBL/GenBank/DDBJ databases">
        <title>Sub-species coevolution in mutualistic symbiosis.</title>
        <authorList>
            <person name="Murfin K."/>
            <person name="Klassen J."/>
            <person name="Lee M."/>
            <person name="Forst S."/>
            <person name="Stock P."/>
            <person name="Goodrich-Blair H."/>
        </authorList>
    </citation>
    <scope>NUCLEOTIDE SEQUENCE [LARGE SCALE GENOMIC DNA]</scope>
    <source>
        <strain evidence="1">Intermedium</strain>
    </source>
</reference>
<gene>
    <name evidence="1" type="ORF">XBI1_2310034</name>
</gene>
<dbReference type="EMBL" id="CBTB010000148">
    <property type="protein sequence ID" value="CDH33043.1"/>
    <property type="molecule type" value="Genomic_DNA"/>
</dbReference>
<comment type="caution">
    <text evidence="1">The sequence shown here is derived from an EMBL/GenBank/DDBJ whole genome shotgun (WGS) entry which is preliminary data.</text>
</comment>
<dbReference type="HOGENOM" id="CLU_3428441_0_0_6"/>